<keyword evidence="1" id="KW-0472">Membrane</keyword>
<dbReference type="OrthoDB" id="9808460at2"/>
<dbReference type="AlphaFoldDB" id="A0A1I0YIP0"/>
<dbReference type="PANTHER" id="PTHR39165">
    <property type="entry name" value="IG HYPOTHETICAL 17883"/>
    <property type="match status" value="1"/>
</dbReference>
<evidence type="ECO:0008006" key="4">
    <source>
        <dbReference type="Google" id="ProtNLM"/>
    </source>
</evidence>
<proteinExistence type="predicted"/>
<sequence>MDTLLFLMGFICVIIGVFGSFLPVLPGPSVSWVGLLLLYLTNAVPNNYWILGFTLALTIIISVLDYVIPSKGTKKFGGSSYGIWGTNIGLILGLLFIPIPFGFVIGAFLGAFLGEMIYNSQDKKRALKAATGSLLGFLASTFMKFMVCMLFLGTFIYVTWQNAGKLFG</sequence>
<feature type="transmembrane region" description="Helical" evidence="1">
    <location>
        <begin position="88"/>
        <end position="113"/>
    </location>
</feature>
<reference evidence="3" key="1">
    <citation type="submission" date="2016-10" db="EMBL/GenBank/DDBJ databases">
        <authorList>
            <person name="Varghese N."/>
            <person name="Submissions S."/>
        </authorList>
    </citation>
    <scope>NUCLEOTIDE SEQUENCE [LARGE SCALE GENOMIC DNA]</scope>
    <source>
        <strain evidence="3">DSM 21789</strain>
    </source>
</reference>
<evidence type="ECO:0000313" key="2">
    <source>
        <dbReference type="EMBL" id="SFB12626.1"/>
    </source>
</evidence>
<accession>A0A1I0YIP0</accession>
<feature type="transmembrane region" description="Helical" evidence="1">
    <location>
        <begin position="6"/>
        <end position="39"/>
    </location>
</feature>
<feature type="transmembrane region" description="Helical" evidence="1">
    <location>
        <begin position="48"/>
        <end position="68"/>
    </location>
</feature>
<organism evidence="2 3">
    <name type="scientific">Flavobacterium swingsii</name>
    <dbReference type="NCBI Taxonomy" id="498292"/>
    <lineage>
        <taxon>Bacteria</taxon>
        <taxon>Pseudomonadati</taxon>
        <taxon>Bacteroidota</taxon>
        <taxon>Flavobacteriia</taxon>
        <taxon>Flavobacteriales</taxon>
        <taxon>Flavobacteriaceae</taxon>
        <taxon>Flavobacterium</taxon>
    </lineage>
</organism>
<dbReference type="RefSeq" id="WP_091476262.1">
    <property type="nucleotide sequence ID" value="NZ_FOJT01000004.1"/>
</dbReference>
<dbReference type="InterPro" id="IPR007403">
    <property type="entry name" value="DUF456"/>
</dbReference>
<protein>
    <recommendedName>
        <fullName evidence="4">DUF456 domain-containing protein</fullName>
    </recommendedName>
</protein>
<keyword evidence="3" id="KW-1185">Reference proteome</keyword>
<dbReference type="EMBL" id="FOJT01000004">
    <property type="protein sequence ID" value="SFB12626.1"/>
    <property type="molecule type" value="Genomic_DNA"/>
</dbReference>
<dbReference type="PANTHER" id="PTHR39165:SF1">
    <property type="entry name" value="DUF456 DOMAIN-CONTAINING PROTEIN"/>
    <property type="match status" value="1"/>
</dbReference>
<keyword evidence="1" id="KW-1133">Transmembrane helix</keyword>
<keyword evidence="1" id="KW-0812">Transmembrane</keyword>
<dbReference type="Proteomes" id="UP000199604">
    <property type="component" value="Unassembled WGS sequence"/>
</dbReference>
<name>A0A1I0YIP0_9FLAO</name>
<feature type="transmembrane region" description="Helical" evidence="1">
    <location>
        <begin position="134"/>
        <end position="160"/>
    </location>
</feature>
<evidence type="ECO:0000313" key="3">
    <source>
        <dbReference type="Proteomes" id="UP000199604"/>
    </source>
</evidence>
<gene>
    <name evidence="2" type="ORF">SAMN05660845_1761</name>
</gene>
<evidence type="ECO:0000256" key="1">
    <source>
        <dbReference type="SAM" id="Phobius"/>
    </source>
</evidence>
<dbReference type="Pfam" id="PF04306">
    <property type="entry name" value="DUF456"/>
    <property type="match status" value="1"/>
</dbReference>